<dbReference type="InParanoid" id="H2AYM3"/>
<dbReference type="RefSeq" id="XP_003958564.1">
    <property type="nucleotide sequence ID" value="XM_003958515.1"/>
</dbReference>
<dbReference type="GO" id="GO:0005737">
    <property type="term" value="C:cytoplasm"/>
    <property type="evidence" value="ECO:0007669"/>
    <property type="project" value="TreeGrafter"/>
</dbReference>
<reference evidence="2 3" key="1">
    <citation type="journal article" date="2011" name="Proc. Natl. Acad. Sci. U.S.A.">
        <title>Evolutionary erosion of yeast sex chromosomes by mating-type switching accidents.</title>
        <authorList>
            <person name="Gordon J.L."/>
            <person name="Armisen D."/>
            <person name="Proux-Wera E."/>
            <person name="Oheigeartaigh S.S."/>
            <person name="Byrne K.P."/>
            <person name="Wolfe K.H."/>
        </authorList>
    </citation>
    <scope>NUCLEOTIDE SEQUENCE [LARGE SCALE GENOMIC DNA]</scope>
    <source>
        <strain evidence="3">ATCC 22294 / BCRC 22015 / CBS 2517 / CECT 1963 / NBRC 1671 / NRRL Y-8276</strain>
    </source>
</reference>
<gene>
    <name evidence="2" type="primary">KAFR0H00200</name>
    <name evidence="2" type="ORF">KAFR_0H00200</name>
</gene>
<dbReference type="Pfam" id="PF00781">
    <property type="entry name" value="DAGK_cat"/>
    <property type="match status" value="1"/>
</dbReference>
<keyword evidence="3" id="KW-1185">Reference proteome</keyword>
<organism evidence="2 3">
    <name type="scientific">Kazachstania africana (strain ATCC 22294 / BCRC 22015 / CBS 2517 / CECT 1963 / NBRC 1671 / NRRL Y-8276)</name>
    <name type="common">Yeast</name>
    <name type="synonym">Kluyveromyces africanus</name>
    <dbReference type="NCBI Taxonomy" id="1071382"/>
    <lineage>
        <taxon>Eukaryota</taxon>
        <taxon>Fungi</taxon>
        <taxon>Dikarya</taxon>
        <taxon>Ascomycota</taxon>
        <taxon>Saccharomycotina</taxon>
        <taxon>Saccharomycetes</taxon>
        <taxon>Saccharomycetales</taxon>
        <taxon>Saccharomycetaceae</taxon>
        <taxon>Kazachstania</taxon>
    </lineage>
</organism>
<dbReference type="PANTHER" id="PTHR12358:SF108">
    <property type="entry name" value="DAGKC DOMAIN-CONTAINING PROTEIN"/>
    <property type="match status" value="1"/>
</dbReference>
<evidence type="ECO:0000313" key="3">
    <source>
        <dbReference type="Proteomes" id="UP000005220"/>
    </source>
</evidence>
<dbReference type="InterPro" id="IPR017438">
    <property type="entry name" value="ATP-NAD_kinase_N"/>
</dbReference>
<proteinExistence type="predicted"/>
<dbReference type="PANTHER" id="PTHR12358">
    <property type="entry name" value="SPHINGOSINE KINASE"/>
    <property type="match status" value="1"/>
</dbReference>
<dbReference type="InterPro" id="IPR016064">
    <property type="entry name" value="NAD/diacylglycerol_kinase_sf"/>
</dbReference>
<dbReference type="Proteomes" id="UP000005220">
    <property type="component" value="Chromosome 8"/>
</dbReference>
<sequence>MSQLATTIEPLCTVNGSQSFEVKITKDGSKYHAFKLVAKEVKDDKPCSPPHYENVVVIDSVSSGTGRNKNNHFYNIVIKPIFDIFKIQHHYFKTTGPKSISTYAKSLDLSKSYTVIFISGDTSISEFINNLPPLLETSNGLKHTISILPLPMGTGNAFSSSIGHKCPIQTLSSFLHNRTQPSHFPLYEVIFPNGKTVIFFIILSLGLHANVLHLCENDPQYKKYGEERFKLAFEKVMTTYDLNVRLQIPELDLSGAFSYFILINTPNLESSYIPSPLSDPFLEQLHVLGYSSSLNNEDLLNYVTQGYSNKLGDELVESSNMVYKPISRNVSIVLTEDEESEKYKYDICCDGLLFNLRDMLPENPTKEDYVLKTNFKSRDSLPFEVQVLK</sequence>
<dbReference type="GeneID" id="13887426"/>
<evidence type="ECO:0000259" key="1">
    <source>
        <dbReference type="Pfam" id="PF00781"/>
    </source>
</evidence>
<dbReference type="Gene3D" id="3.40.50.10330">
    <property type="entry name" value="Probable inorganic polyphosphate/atp-NAD kinase, domain 1"/>
    <property type="match status" value="1"/>
</dbReference>
<dbReference type="GO" id="GO:0016020">
    <property type="term" value="C:membrane"/>
    <property type="evidence" value="ECO:0007669"/>
    <property type="project" value="TreeGrafter"/>
</dbReference>
<accession>H2AYM3</accession>
<dbReference type="KEGG" id="kaf:KAFR_0H00200"/>
<dbReference type="AlphaFoldDB" id="H2AYM3"/>
<dbReference type="InterPro" id="IPR001206">
    <property type="entry name" value="Diacylglycerol_kinase_cat_dom"/>
</dbReference>
<dbReference type="InterPro" id="IPR050187">
    <property type="entry name" value="Lipid_Phosphate_FormReg"/>
</dbReference>
<dbReference type="HOGENOM" id="CLU_021934_1_0_1"/>
<protein>
    <recommendedName>
        <fullName evidence="1">DAGKc domain-containing protein</fullName>
    </recommendedName>
</protein>
<name>H2AYM3_KAZAF</name>
<evidence type="ECO:0000313" key="2">
    <source>
        <dbReference type="EMBL" id="CCF59429.1"/>
    </source>
</evidence>
<dbReference type="GO" id="GO:0001727">
    <property type="term" value="F:lipid kinase activity"/>
    <property type="evidence" value="ECO:0007669"/>
    <property type="project" value="TreeGrafter"/>
</dbReference>
<dbReference type="GO" id="GO:0046512">
    <property type="term" value="P:sphingosine biosynthetic process"/>
    <property type="evidence" value="ECO:0007669"/>
    <property type="project" value="TreeGrafter"/>
</dbReference>
<dbReference type="eggNOG" id="ENOG502QPZS">
    <property type="taxonomic scope" value="Eukaryota"/>
</dbReference>
<feature type="domain" description="DAGKc" evidence="1">
    <location>
        <begin position="66"/>
        <end position="177"/>
    </location>
</feature>
<dbReference type="OrthoDB" id="3853857at2759"/>
<dbReference type="EMBL" id="HE650828">
    <property type="protein sequence ID" value="CCF59429.1"/>
    <property type="molecule type" value="Genomic_DNA"/>
</dbReference>
<dbReference type="SUPFAM" id="SSF111331">
    <property type="entry name" value="NAD kinase/diacylglycerol kinase-like"/>
    <property type="match status" value="1"/>
</dbReference>